<evidence type="ECO:0000256" key="1">
    <source>
        <dbReference type="ARBA" id="ARBA00010982"/>
    </source>
</evidence>
<dbReference type="EC" id="2.3.1.16" evidence="8"/>
<accession>A0A1I7BAJ6</accession>
<dbReference type="Proteomes" id="UP001255917">
    <property type="component" value="Unassembled WGS sequence"/>
</dbReference>
<comment type="similarity">
    <text evidence="1 5">Belongs to the thiolase-like superfamily. Thiolase family.</text>
</comment>
<evidence type="ECO:0000313" key="10">
    <source>
        <dbReference type="Proteomes" id="UP000199594"/>
    </source>
</evidence>
<evidence type="ECO:0000259" key="7">
    <source>
        <dbReference type="Pfam" id="PF02803"/>
    </source>
</evidence>
<dbReference type="NCBIfam" id="TIGR01930">
    <property type="entry name" value="AcCoA-C-Actrans"/>
    <property type="match status" value="1"/>
</dbReference>
<keyword evidence="2 5" id="KW-0808">Transferase</keyword>
<dbReference type="PROSITE" id="PS00099">
    <property type="entry name" value="THIOLASE_3"/>
    <property type="match status" value="1"/>
</dbReference>
<dbReference type="AlphaFoldDB" id="A0A1I7BAJ6"/>
<dbReference type="RefSeq" id="WP_089850411.1">
    <property type="nucleotide sequence ID" value="NZ_FPAQ01000024.1"/>
</dbReference>
<evidence type="ECO:0000313" key="9">
    <source>
        <dbReference type="EMBL" id="SFT84226.1"/>
    </source>
</evidence>
<dbReference type="PANTHER" id="PTHR18919">
    <property type="entry name" value="ACETYL-COA C-ACYLTRANSFERASE"/>
    <property type="match status" value="1"/>
</dbReference>
<feature type="active site" description="Proton acceptor" evidence="4">
    <location>
        <position position="380"/>
    </location>
</feature>
<dbReference type="PANTHER" id="PTHR18919:SF164">
    <property type="entry name" value="ACETYL-COA ACETYLTRANSFERASE"/>
    <property type="match status" value="1"/>
</dbReference>
<name>A0A1I7BAJ6_9GAMM</name>
<feature type="active site" description="Proton acceptor" evidence="4">
    <location>
        <position position="350"/>
    </location>
</feature>
<keyword evidence="11" id="KW-1185">Reference proteome</keyword>
<reference evidence="11" key="2">
    <citation type="submission" date="2023-07" db="EMBL/GenBank/DDBJ databases">
        <title>Substrates and metabolic shifts associated with increased methane emissions in unrestored hypersaline salterns.</title>
        <authorList>
            <person name="Bueno De Mesquita C.P."/>
            <person name="Tringe S.G."/>
        </authorList>
    </citation>
    <scope>NUCLEOTIDE SEQUENCE [LARGE SCALE GENOMIC DNA]</scope>
    <source>
        <strain evidence="11">I4</strain>
    </source>
</reference>
<evidence type="ECO:0000313" key="11">
    <source>
        <dbReference type="Proteomes" id="UP001255917"/>
    </source>
</evidence>
<dbReference type="EMBL" id="JAVXUR010000001">
    <property type="protein sequence ID" value="MDT8878539.1"/>
    <property type="molecule type" value="Genomic_DNA"/>
</dbReference>
<dbReference type="CDD" id="cd00751">
    <property type="entry name" value="thiolase"/>
    <property type="match status" value="1"/>
</dbReference>
<dbReference type="Gene3D" id="3.40.47.10">
    <property type="match status" value="2"/>
</dbReference>
<evidence type="ECO:0000256" key="4">
    <source>
        <dbReference type="PIRSR" id="PIRSR000429-1"/>
    </source>
</evidence>
<dbReference type="Pfam" id="PF00108">
    <property type="entry name" value="Thiolase_N"/>
    <property type="match status" value="1"/>
</dbReference>
<dbReference type="InterPro" id="IPR020617">
    <property type="entry name" value="Thiolase_C"/>
</dbReference>
<feature type="active site" description="Acyl-thioester intermediate" evidence="4">
    <location>
        <position position="91"/>
    </location>
</feature>
<dbReference type="OrthoDB" id="9764638at2"/>
<dbReference type="InterPro" id="IPR016039">
    <property type="entry name" value="Thiolase-like"/>
</dbReference>
<keyword evidence="3 5" id="KW-0012">Acyltransferase</keyword>
<dbReference type="Pfam" id="PF02803">
    <property type="entry name" value="Thiolase_C"/>
    <property type="match status" value="1"/>
</dbReference>
<dbReference type="SUPFAM" id="SSF53901">
    <property type="entry name" value="Thiolase-like"/>
    <property type="match status" value="2"/>
</dbReference>
<evidence type="ECO:0000256" key="3">
    <source>
        <dbReference type="ARBA" id="ARBA00023315"/>
    </source>
</evidence>
<evidence type="ECO:0000313" key="8">
    <source>
        <dbReference type="EMBL" id="MDT8878539.1"/>
    </source>
</evidence>
<feature type="domain" description="Thiolase C-terminal" evidence="7">
    <location>
        <begin position="272"/>
        <end position="392"/>
    </location>
</feature>
<dbReference type="EMBL" id="FPAQ01000024">
    <property type="protein sequence ID" value="SFT84226.1"/>
    <property type="molecule type" value="Genomic_DNA"/>
</dbReference>
<proteinExistence type="inferred from homology"/>
<evidence type="ECO:0000256" key="5">
    <source>
        <dbReference type="RuleBase" id="RU003557"/>
    </source>
</evidence>
<sequence>MSQSNDIVFLSATRTPMGGMLGSLSSLTAPELGATAIRAAIERAGIEASAIDEGIMGCVLPAGVKQGPARQAMRQAGIPDASGATTINKLCGSGMKATMLAHDLIRAGSAEVMLAGGMESMSNAPHVLTKARAGYRLGHGELKDHMFLDGLEDAETGKLMGVFAQDVASERDYGRERLDDFAIASLERAMEATKAGHLDAEMAPVTVKSRQGESVVDHDEQPFQAKLDKIRALRPAFAKDGTITAANASSISDGASALIMASQAAADRLGATPIARMLGHSTHSRHPSEFTIAPVGAIDKLMKKLDWGVDDVDLFEINEAFAVVTLMAMDDLGLPHEKVNVFGGACAQGHPIGSTGSRIIATLIHALRTKGGKRGIASLCIGGGEATAVAVELID</sequence>
<evidence type="ECO:0000259" key="6">
    <source>
        <dbReference type="Pfam" id="PF00108"/>
    </source>
</evidence>
<dbReference type="InterPro" id="IPR020610">
    <property type="entry name" value="Thiolase_AS"/>
</dbReference>
<dbReference type="GO" id="GO:0003988">
    <property type="term" value="F:acetyl-CoA C-acyltransferase activity"/>
    <property type="evidence" value="ECO:0007669"/>
    <property type="project" value="UniProtKB-EC"/>
</dbReference>
<evidence type="ECO:0000256" key="2">
    <source>
        <dbReference type="ARBA" id="ARBA00022679"/>
    </source>
</evidence>
<organism evidence="9 10">
    <name type="scientific">Halomonas saccharevitans</name>
    <dbReference type="NCBI Taxonomy" id="416872"/>
    <lineage>
        <taxon>Bacteria</taxon>
        <taxon>Pseudomonadati</taxon>
        <taxon>Pseudomonadota</taxon>
        <taxon>Gammaproteobacteria</taxon>
        <taxon>Oceanospirillales</taxon>
        <taxon>Halomonadaceae</taxon>
        <taxon>Halomonas</taxon>
    </lineage>
</organism>
<gene>
    <name evidence="8" type="ORF">RSO68_03540</name>
    <name evidence="9" type="ORF">SAMN04487956_12445</name>
</gene>
<feature type="domain" description="Thiolase N-terminal" evidence="6">
    <location>
        <begin position="8"/>
        <end position="263"/>
    </location>
</feature>
<reference evidence="8" key="3">
    <citation type="submission" date="2024-05" db="EMBL/GenBank/DDBJ databases">
        <title>Substrates and metabolic shifts associated with increased methane emissions in unrestored hypersaline salterns.</title>
        <authorList>
            <person name="Bueno De Mesquita C.P."/>
            <person name="Tringe S.G."/>
        </authorList>
    </citation>
    <scope>NUCLEOTIDE SEQUENCE</scope>
    <source>
        <strain evidence="8">I4</strain>
    </source>
</reference>
<dbReference type="Proteomes" id="UP000199594">
    <property type="component" value="Unassembled WGS sequence"/>
</dbReference>
<protein>
    <submittedName>
        <fullName evidence="9">Acetyl-CoA C-acetyltransferase</fullName>
    </submittedName>
    <submittedName>
        <fullName evidence="8">Acetyl-CoA C-acyltransferase</fullName>
        <ecNumber evidence="8">2.3.1.16</ecNumber>
    </submittedName>
</protein>
<dbReference type="InterPro" id="IPR002155">
    <property type="entry name" value="Thiolase"/>
</dbReference>
<reference evidence="9 10" key="1">
    <citation type="submission" date="2016-10" db="EMBL/GenBank/DDBJ databases">
        <authorList>
            <person name="de Groot N.N."/>
        </authorList>
    </citation>
    <scope>NUCLEOTIDE SEQUENCE [LARGE SCALE GENOMIC DNA]</scope>
    <source>
        <strain evidence="9 10">CGMCC 1.6493</strain>
    </source>
</reference>
<dbReference type="InterPro" id="IPR020616">
    <property type="entry name" value="Thiolase_N"/>
</dbReference>
<dbReference type="PIRSF" id="PIRSF000429">
    <property type="entry name" value="Ac-CoA_Ac_transf"/>
    <property type="match status" value="1"/>
</dbReference>